<protein>
    <submittedName>
        <fullName evidence="5">Transposase and inactivated derivatives</fullName>
    </submittedName>
</protein>
<dbReference type="InterPro" id="IPR004291">
    <property type="entry name" value="Transposase_IS66_central"/>
</dbReference>
<evidence type="ECO:0000313" key="5">
    <source>
        <dbReference type="EMBL" id="STO26184.1"/>
    </source>
</evidence>
<feature type="domain" description="DUF6444" evidence="4">
    <location>
        <begin position="13"/>
        <end position="79"/>
    </location>
</feature>
<dbReference type="InterPro" id="IPR045618">
    <property type="entry name" value="DUF6444"/>
</dbReference>
<dbReference type="STRING" id="464.Lgor_2068"/>
<feature type="domain" description="Transposase IS66 zinc-finger binding" evidence="3">
    <location>
        <begin position="96"/>
        <end position="140"/>
    </location>
</feature>
<dbReference type="PANTHER" id="PTHR33678">
    <property type="entry name" value="BLL1576 PROTEIN"/>
    <property type="match status" value="1"/>
</dbReference>
<name>A0A377GNI9_9GAMM</name>
<dbReference type="AlphaFoldDB" id="A0A377GNI9"/>
<evidence type="ECO:0000313" key="6">
    <source>
        <dbReference type="Proteomes" id="UP000254374"/>
    </source>
</evidence>
<dbReference type="PANTHER" id="PTHR33678:SF1">
    <property type="entry name" value="BLL1576 PROTEIN"/>
    <property type="match status" value="1"/>
</dbReference>
<feature type="domain" description="Transposase IS66 central" evidence="2">
    <location>
        <begin position="156"/>
        <end position="317"/>
    </location>
</feature>
<feature type="region of interest" description="Disordered" evidence="1">
    <location>
        <begin position="33"/>
        <end position="78"/>
    </location>
</feature>
<organism evidence="5 6">
    <name type="scientific">Fluoribacter gormanii</name>
    <dbReference type="NCBI Taxonomy" id="464"/>
    <lineage>
        <taxon>Bacteria</taxon>
        <taxon>Pseudomonadati</taxon>
        <taxon>Pseudomonadota</taxon>
        <taxon>Gammaproteobacteria</taxon>
        <taxon>Legionellales</taxon>
        <taxon>Legionellaceae</taxon>
        <taxon>Fluoribacter</taxon>
    </lineage>
</organism>
<dbReference type="Pfam" id="PF03050">
    <property type="entry name" value="DDE_Tnp_IS66"/>
    <property type="match status" value="1"/>
</dbReference>
<dbReference type="NCBIfam" id="NF033517">
    <property type="entry name" value="transpos_IS66"/>
    <property type="match status" value="1"/>
</dbReference>
<dbReference type="Pfam" id="PF20042">
    <property type="entry name" value="DUF6444"/>
    <property type="match status" value="1"/>
</dbReference>
<evidence type="ECO:0000256" key="1">
    <source>
        <dbReference type="SAM" id="MobiDB-lite"/>
    </source>
</evidence>
<evidence type="ECO:0000259" key="2">
    <source>
        <dbReference type="Pfam" id="PF03050"/>
    </source>
</evidence>
<evidence type="ECO:0000259" key="4">
    <source>
        <dbReference type="Pfam" id="PF20042"/>
    </source>
</evidence>
<gene>
    <name evidence="5" type="ORF">NCTC11401_03036</name>
</gene>
<dbReference type="RefSeq" id="WP_115266244.1">
    <property type="nucleotide sequence ID" value="NZ_UGGV01000001.1"/>
</dbReference>
<evidence type="ECO:0000259" key="3">
    <source>
        <dbReference type="Pfam" id="PF13005"/>
    </source>
</evidence>
<dbReference type="Proteomes" id="UP000254374">
    <property type="component" value="Unassembled WGS sequence"/>
</dbReference>
<feature type="compositionally biased region" description="Low complexity" evidence="1">
    <location>
        <begin position="38"/>
        <end position="49"/>
    </location>
</feature>
<dbReference type="EMBL" id="UGGV01000001">
    <property type="protein sequence ID" value="STO26184.1"/>
    <property type="molecule type" value="Genomic_DNA"/>
</dbReference>
<proteinExistence type="predicted"/>
<dbReference type="Pfam" id="PF13005">
    <property type="entry name" value="zf-IS66"/>
    <property type="match status" value="1"/>
</dbReference>
<dbReference type="InterPro" id="IPR052344">
    <property type="entry name" value="Transposase-related"/>
</dbReference>
<reference evidence="5 6" key="1">
    <citation type="submission" date="2018-06" db="EMBL/GenBank/DDBJ databases">
        <authorList>
            <consortium name="Pathogen Informatics"/>
            <person name="Doyle S."/>
        </authorList>
    </citation>
    <scope>NUCLEOTIDE SEQUENCE [LARGE SCALE GENOMIC DNA]</scope>
    <source>
        <strain evidence="5 6">NCTC11401</strain>
    </source>
</reference>
<accession>A0A377GNI9</accession>
<sequence>MKYYEQIISTLLARIAELEKRVTQQAARIAELEKRLNKNSSNSSKPPSSDGLRKPPRTTSLRENGKYKSGGHKGHKGTTLKQVVHADHGVTHKLEECPDCGRSLAKQAAKGIIKRQVFDLPIAQVEVTEHRAEMKFCSCCQKQVTASFPSEVKAHTQYGNRVRSWIVYYQNQHLIPEARIQQMFRDMYNLPITTASIAPFNKMAYEQLELFETKVLAFAQKAPVKNLDETGFRVGGKTQWMHTLSTPDCTYYHVSPKRKSLIDGVKGIAVHDHWRPYYPMPDVTHALCNQHHLRELKALIEHDKETWAGQMSKLLKLMLRCRHR</sequence>
<feature type="compositionally biased region" description="Basic residues" evidence="1">
    <location>
        <begin position="69"/>
        <end position="78"/>
    </location>
</feature>
<dbReference type="InterPro" id="IPR024474">
    <property type="entry name" value="Znf_dom_IS66"/>
</dbReference>